<dbReference type="OrthoDB" id="9805588at2"/>
<dbReference type="PROSITE" id="PS51707">
    <property type="entry name" value="CYTH"/>
    <property type="match status" value="1"/>
</dbReference>
<dbReference type="Proteomes" id="UP000320042">
    <property type="component" value="Unassembled WGS sequence"/>
</dbReference>
<dbReference type="InterPro" id="IPR023577">
    <property type="entry name" value="CYTH_domain"/>
</dbReference>
<dbReference type="SMART" id="SM01118">
    <property type="entry name" value="CYTH"/>
    <property type="match status" value="1"/>
</dbReference>
<protein>
    <submittedName>
        <fullName evidence="3">CYTH domain-containing protein</fullName>
    </submittedName>
</protein>
<name>A0A563UCA1_9SPHI</name>
<keyword evidence="4" id="KW-1185">Reference proteome</keyword>
<feature type="active site" description="Proton acceptor" evidence="1">
    <location>
        <position position="31"/>
    </location>
</feature>
<dbReference type="Pfam" id="PF01928">
    <property type="entry name" value="CYTH"/>
    <property type="match status" value="1"/>
</dbReference>
<dbReference type="InterPro" id="IPR033469">
    <property type="entry name" value="CYTH-like_dom_sf"/>
</dbReference>
<dbReference type="Gene3D" id="2.40.320.10">
    <property type="entry name" value="Hypothetical Protein Pfu-838710-001"/>
    <property type="match status" value="1"/>
</dbReference>
<evidence type="ECO:0000313" key="3">
    <source>
        <dbReference type="EMBL" id="TWR29008.1"/>
    </source>
</evidence>
<dbReference type="SUPFAM" id="SSF55154">
    <property type="entry name" value="CYTH-like phosphatases"/>
    <property type="match status" value="1"/>
</dbReference>
<proteinExistence type="predicted"/>
<accession>A0A563UCA1</accession>
<evidence type="ECO:0000256" key="1">
    <source>
        <dbReference type="PIRSR" id="PIRSR016487-1"/>
    </source>
</evidence>
<organism evidence="3 4">
    <name type="scientific">Mucilaginibacter pallidiroseus</name>
    <dbReference type="NCBI Taxonomy" id="2599295"/>
    <lineage>
        <taxon>Bacteria</taxon>
        <taxon>Pseudomonadati</taxon>
        <taxon>Bacteroidota</taxon>
        <taxon>Sphingobacteriia</taxon>
        <taxon>Sphingobacteriales</taxon>
        <taxon>Sphingobacteriaceae</taxon>
        <taxon>Mucilaginibacter</taxon>
    </lineage>
</organism>
<dbReference type="InterPro" id="IPR012042">
    <property type="entry name" value="NeuTTM/CthTTM-like"/>
</dbReference>
<dbReference type="RefSeq" id="WP_146382192.1">
    <property type="nucleotide sequence ID" value="NZ_VOEJ01000005.1"/>
</dbReference>
<evidence type="ECO:0000259" key="2">
    <source>
        <dbReference type="PROSITE" id="PS51707"/>
    </source>
</evidence>
<comment type="caution">
    <text evidence="3">The sequence shown here is derived from an EMBL/GenBank/DDBJ whole genome shotgun (WGS) entry which is preliminary data.</text>
</comment>
<gene>
    <name evidence="3" type="ORF">FPZ43_12155</name>
</gene>
<dbReference type="PANTHER" id="PTHR40114:SF1">
    <property type="entry name" value="SLR0698 PROTEIN"/>
    <property type="match status" value="1"/>
</dbReference>
<sequence>MGIEIERKFLVDHIKWAAFNKPEGNVYRQGYILSDVSRTVRIRVTNKSAFITLKGGTTGISRSEFEYEIPIAEGIEILKGFAVSSIEKVRYNIPYKGHTWEVDVFEGDNAGLIVAEIELQSEEAIFEKPDWVTKEVSEDGRYTNASLSVNPFKNWN</sequence>
<reference evidence="3 4" key="1">
    <citation type="submission" date="2019-07" db="EMBL/GenBank/DDBJ databases">
        <authorList>
            <person name="Kim J."/>
        </authorList>
    </citation>
    <scope>NUCLEOTIDE SEQUENCE [LARGE SCALE GENOMIC DNA]</scope>
    <source>
        <strain evidence="4">dk17</strain>
    </source>
</reference>
<dbReference type="PIRSF" id="PIRSF016487">
    <property type="entry name" value="CYTH_UCP016487"/>
    <property type="match status" value="1"/>
</dbReference>
<dbReference type="CDD" id="cd07891">
    <property type="entry name" value="CYTH-like_CthTTM-like_1"/>
    <property type="match status" value="1"/>
</dbReference>
<dbReference type="PANTHER" id="PTHR40114">
    <property type="entry name" value="SLR0698 PROTEIN"/>
    <property type="match status" value="1"/>
</dbReference>
<evidence type="ECO:0000313" key="4">
    <source>
        <dbReference type="Proteomes" id="UP000320042"/>
    </source>
</evidence>
<dbReference type="AlphaFoldDB" id="A0A563UCA1"/>
<feature type="domain" description="CYTH" evidence="2">
    <location>
        <begin position="2"/>
        <end position="156"/>
    </location>
</feature>
<dbReference type="EMBL" id="VOEJ01000005">
    <property type="protein sequence ID" value="TWR29008.1"/>
    <property type="molecule type" value="Genomic_DNA"/>
</dbReference>